<dbReference type="InterPro" id="IPR000047">
    <property type="entry name" value="HTH_motif"/>
</dbReference>
<dbReference type="OMA" id="ANARKCR"/>
<evidence type="ECO:0000259" key="9">
    <source>
        <dbReference type="PROSITE" id="PS50071"/>
    </source>
</evidence>
<evidence type="ECO:0000313" key="10">
    <source>
        <dbReference type="Ensembl" id="ENSCINP00000029491.2"/>
    </source>
</evidence>
<dbReference type="CDD" id="cd00086">
    <property type="entry name" value="homeodomain"/>
    <property type="match status" value="1"/>
</dbReference>
<reference evidence="10" key="3">
    <citation type="submission" date="2025-09" db="UniProtKB">
        <authorList>
            <consortium name="Ensembl"/>
        </authorList>
    </citation>
    <scope>IDENTIFICATION</scope>
</reference>
<dbReference type="InterPro" id="IPR001356">
    <property type="entry name" value="HD"/>
</dbReference>
<keyword evidence="4 6" id="KW-0539">Nucleus</keyword>
<protein>
    <submittedName>
        <fullName evidence="10">Homeobox protein BarH-like 1b</fullName>
    </submittedName>
</protein>
<dbReference type="GO" id="GO:0005634">
    <property type="term" value="C:nucleus"/>
    <property type="evidence" value="ECO:0007669"/>
    <property type="project" value="UniProtKB-SubCell"/>
</dbReference>
<evidence type="ECO:0000256" key="6">
    <source>
        <dbReference type="PROSITE-ProRule" id="PRU00108"/>
    </source>
</evidence>
<comment type="subcellular location">
    <subcellularLocation>
        <location evidence="1 6 7">Nucleus</location>
    </subcellularLocation>
</comment>
<dbReference type="HOGENOM" id="CLU_1416324_0_0_1"/>
<dbReference type="InParanoid" id="F6WE99"/>
<dbReference type="SMART" id="SM00389">
    <property type="entry name" value="HOX"/>
    <property type="match status" value="1"/>
</dbReference>
<dbReference type="GO" id="GO:0003677">
    <property type="term" value="F:DNA binding"/>
    <property type="evidence" value="ECO:0007669"/>
    <property type="project" value="UniProtKB-UniRule"/>
</dbReference>
<dbReference type="PRINTS" id="PR00024">
    <property type="entry name" value="HOMEOBOX"/>
</dbReference>
<evidence type="ECO:0000256" key="8">
    <source>
        <dbReference type="SAM" id="MobiDB-lite"/>
    </source>
</evidence>
<feature type="compositionally biased region" description="Pro residues" evidence="8">
    <location>
        <begin position="57"/>
        <end position="66"/>
    </location>
</feature>
<comment type="similarity">
    <text evidence="5">Belongs to the BAR homeobox family.</text>
</comment>
<dbReference type="STRING" id="7719.ENSCINP00000029491"/>
<keyword evidence="3 6" id="KW-0371">Homeobox</keyword>
<evidence type="ECO:0000256" key="4">
    <source>
        <dbReference type="ARBA" id="ARBA00023242"/>
    </source>
</evidence>
<dbReference type="InterPro" id="IPR009057">
    <property type="entry name" value="Homeodomain-like_sf"/>
</dbReference>
<dbReference type="PANTHER" id="PTHR24333:SF11">
    <property type="entry name" value="HOMEOBOX PROTEIN BARH-LIKE 1B"/>
    <property type="match status" value="1"/>
</dbReference>
<dbReference type="Pfam" id="PF00046">
    <property type="entry name" value="Homeodomain"/>
    <property type="match status" value="1"/>
</dbReference>
<evidence type="ECO:0000256" key="3">
    <source>
        <dbReference type="ARBA" id="ARBA00023155"/>
    </source>
</evidence>
<sequence>KLTMSNGCDVIFPRSPLSSRKMNRSTSFRIDDLLRGKATFKQEHPEMKLERDHFSPSPSPSTPPDISPSFGMQGIIPRSIQEHLHQRSLAPRIPYTLSPFMNFGMNFMPQNTGYLLNRAAADMMSLYPSVPLATNSLYNQLLLRDRFLQFAEQSGSSRKCRRSRTVFTESQLISLEKRFERQKYLSTPDRMELADALGLTQLQVKTWYQNRRM</sequence>
<reference evidence="10" key="2">
    <citation type="submission" date="2025-08" db="UniProtKB">
        <authorList>
            <consortium name="Ensembl"/>
        </authorList>
    </citation>
    <scope>IDENTIFICATION</scope>
</reference>
<proteinExistence type="inferred from homology"/>
<feature type="domain" description="Homeobox" evidence="9">
    <location>
        <begin position="158"/>
        <end position="213"/>
    </location>
</feature>
<dbReference type="PANTHER" id="PTHR24333">
    <property type="entry name" value="HOMEO BOX HB9 LIKE A-RELATED"/>
    <property type="match status" value="1"/>
</dbReference>
<evidence type="ECO:0000313" key="11">
    <source>
        <dbReference type="Proteomes" id="UP000008144"/>
    </source>
</evidence>
<accession>F6WE99</accession>
<name>F6WE99_CIOIN</name>
<reference evidence="11" key="1">
    <citation type="journal article" date="2002" name="Science">
        <title>The draft genome of Ciona intestinalis: insights into chordate and vertebrate origins.</title>
        <authorList>
            <person name="Dehal P."/>
            <person name="Satou Y."/>
            <person name="Campbell R.K."/>
            <person name="Chapman J."/>
            <person name="Degnan B."/>
            <person name="De Tomaso A."/>
            <person name="Davidson B."/>
            <person name="Di Gregorio A."/>
            <person name="Gelpke M."/>
            <person name="Goodstein D.M."/>
            <person name="Harafuji N."/>
            <person name="Hastings K.E."/>
            <person name="Ho I."/>
            <person name="Hotta K."/>
            <person name="Huang W."/>
            <person name="Kawashima T."/>
            <person name="Lemaire P."/>
            <person name="Martinez D."/>
            <person name="Meinertzhagen I.A."/>
            <person name="Necula S."/>
            <person name="Nonaka M."/>
            <person name="Putnam N."/>
            <person name="Rash S."/>
            <person name="Saiga H."/>
            <person name="Satake M."/>
            <person name="Terry A."/>
            <person name="Yamada L."/>
            <person name="Wang H.G."/>
            <person name="Awazu S."/>
            <person name="Azumi K."/>
            <person name="Boore J."/>
            <person name="Branno M."/>
            <person name="Chin-Bow S."/>
            <person name="DeSantis R."/>
            <person name="Doyle S."/>
            <person name="Francino P."/>
            <person name="Keys D.N."/>
            <person name="Haga S."/>
            <person name="Hayashi H."/>
            <person name="Hino K."/>
            <person name="Imai K.S."/>
            <person name="Inaba K."/>
            <person name="Kano S."/>
            <person name="Kobayashi K."/>
            <person name="Kobayashi M."/>
            <person name="Lee B.I."/>
            <person name="Makabe K.W."/>
            <person name="Manohar C."/>
            <person name="Matassi G."/>
            <person name="Medina M."/>
            <person name="Mochizuki Y."/>
            <person name="Mount S."/>
            <person name="Morishita T."/>
            <person name="Miura S."/>
            <person name="Nakayama A."/>
            <person name="Nishizaka S."/>
            <person name="Nomoto H."/>
            <person name="Ohta F."/>
            <person name="Oishi K."/>
            <person name="Rigoutsos I."/>
            <person name="Sano M."/>
            <person name="Sasaki A."/>
            <person name="Sasakura Y."/>
            <person name="Shoguchi E."/>
            <person name="Shin-i T."/>
            <person name="Spagnuolo A."/>
            <person name="Stainier D."/>
            <person name="Suzuki M.M."/>
            <person name="Tassy O."/>
            <person name="Takatori N."/>
            <person name="Tokuoka M."/>
            <person name="Yagi K."/>
            <person name="Yoshizaki F."/>
            <person name="Wada S."/>
            <person name="Zhang C."/>
            <person name="Hyatt P.D."/>
            <person name="Larimer F."/>
            <person name="Detter C."/>
            <person name="Doggett N."/>
            <person name="Glavina T."/>
            <person name="Hawkins T."/>
            <person name="Richardson P."/>
            <person name="Lucas S."/>
            <person name="Kohara Y."/>
            <person name="Levine M."/>
            <person name="Satoh N."/>
            <person name="Rokhsar D.S."/>
        </authorList>
    </citation>
    <scope>NUCLEOTIDE SEQUENCE [LARGE SCALE GENOMIC DNA]</scope>
</reference>
<dbReference type="PRINTS" id="PR00031">
    <property type="entry name" value="HTHREPRESSR"/>
</dbReference>
<gene>
    <name evidence="10" type="primary">LOC778552</name>
</gene>
<organism evidence="10 11">
    <name type="scientific">Ciona intestinalis</name>
    <name type="common">Transparent sea squirt</name>
    <name type="synonym">Ascidia intestinalis</name>
    <dbReference type="NCBI Taxonomy" id="7719"/>
    <lineage>
        <taxon>Eukaryota</taxon>
        <taxon>Metazoa</taxon>
        <taxon>Chordata</taxon>
        <taxon>Tunicata</taxon>
        <taxon>Ascidiacea</taxon>
        <taxon>Phlebobranchia</taxon>
        <taxon>Cionidae</taxon>
        <taxon>Ciona</taxon>
    </lineage>
</organism>
<dbReference type="InterPro" id="IPR020479">
    <property type="entry name" value="HD_metazoa"/>
</dbReference>
<evidence type="ECO:0000256" key="2">
    <source>
        <dbReference type="ARBA" id="ARBA00023125"/>
    </source>
</evidence>
<evidence type="ECO:0000256" key="5">
    <source>
        <dbReference type="ARBA" id="ARBA00038196"/>
    </source>
</evidence>
<dbReference type="AlphaFoldDB" id="F6WE99"/>
<dbReference type="PROSITE" id="PS50071">
    <property type="entry name" value="HOMEOBOX_2"/>
    <property type="match status" value="1"/>
</dbReference>
<dbReference type="InterPro" id="IPR050848">
    <property type="entry name" value="Homeobox_TF"/>
</dbReference>
<dbReference type="GeneTree" id="ENSGT00940000168445"/>
<keyword evidence="2 6" id="KW-0238">DNA-binding</keyword>
<feature type="compositionally biased region" description="Basic and acidic residues" evidence="8">
    <location>
        <begin position="41"/>
        <end position="54"/>
    </location>
</feature>
<dbReference type="Gene3D" id="1.10.10.60">
    <property type="entry name" value="Homeodomain-like"/>
    <property type="match status" value="1"/>
</dbReference>
<feature type="region of interest" description="Disordered" evidence="8">
    <location>
        <begin position="41"/>
        <end position="69"/>
    </location>
</feature>
<dbReference type="SUPFAM" id="SSF46689">
    <property type="entry name" value="Homeodomain-like"/>
    <property type="match status" value="1"/>
</dbReference>
<dbReference type="Proteomes" id="UP000008144">
    <property type="component" value="Unassembled WGS sequence"/>
</dbReference>
<evidence type="ECO:0000256" key="1">
    <source>
        <dbReference type="ARBA" id="ARBA00004123"/>
    </source>
</evidence>
<keyword evidence="11" id="KW-1185">Reference proteome</keyword>
<evidence type="ECO:0000256" key="7">
    <source>
        <dbReference type="RuleBase" id="RU000682"/>
    </source>
</evidence>
<dbReference type="Ensembl" id="ENSCINT00000029737.2">
    <property type="protein sequence ID" value="ENSCINP00000029491.2"/>
    <property type="gene ID" value="ENSCING00000017406.2"/>
</dbReference>